<evidence type="ECO:0000313" key="3">
    <source>
        <dbReference type="Proteomes" id="UP000315289"/>
    </source>
</evidence>
<comment type="caution">
    <text evidence="2">The sequence shown here is derived from an EMBL/GenBank/DDBJ whole genome shotgun (WGS) entry which is preliminary data.</text>
</comment>
<name>A0A557SZH4_9ARCH</name>
<reference evidence="2 3" key="1">
    <citation type="journal article" date="2019" name="Front. Microbiol.">
        <title>Ammonia Oxidation by the Arctic Terrestrial Thaumarchaeote Candidatus Nitrosocosmicus arcticus Is Stimulated by Increasing Temperatures.</title>
        <authorList>
            <person name="Alves R.J.E."/>
            <person name="Kerou M."/>
            <person name="Zappe A."/>
            <person name="Bittner R."/>
            <person name="Abby S.S."/>
            <person name="Schmidt H.A."/>
            <person name="Pfeifer K."/>
            <person name="Schleper C."/>
        </authorList>
    </citation>
    <scope>NUCLEOTIDE SEQUENCE [LARGE SCALE GENOMIC DNA]</scope>
    <source>
        <strain evidence="2 3">Kfb</strain>
    </source>
</reference>
<evidence type="ECO:0000256" key="1">
    <source>
        <dbReference type="SAM" id="Phobius"/>
    </source>
</evidence>
<dbReference type="EMBL" id="VOAH01000001">
    <property type="protein sequence ID" value="TVP42004.1"/>
    <property type="molecule type" value="Genomic_DNA"/>
</dbReference>
<organism evidence="2 3">
    <name type="scientific">Candidatus Nitrosocosmicus arcticus</name>
    <dbReference type="NCBI Taxonomy" id="2035267"/>
    <lineage>
        <taxon>Archaea</taxon>
        <taxon>Nitrososphaerota</taxon>
        <taxon>Nitrososphaeria</taxon>
        <taxon>Nitrososphaerales</taxon>
        <taxon>Nitrososphaeraceae</taxon>
        <taxon>Candidatus Nitrosocosmicus</taxon>
    </lineage>
</organism>
<feature type="transmembrane region" description="Helical" evidence="1">
    <location>
        <begin position="12"/>
        <end position="32"/>
    </location>
</feature>
<sequence length="44" mass="5128">MQVQLYQINLKITNIVLLNIPAMNTICCIKIFDVVMRKLKSLIH</sequence>
<dbReference type="Proteomes" id="UP000315289">
    <property type="component" value="Unassembled WGS sequence"/>
</dbReference>
<accession>A0A557SZH4</accession>
<protein>
    <submittedName>
        <fullName evidence="2">Uncharacterized protein</fullName>
    </submittedName>
</protein>
<proteinExistence type="predicted"/>
<keyword evidence="1" id="KW-1133">Transmembrane helix</keyword>
<keyword evidence="1" id="KW-0812">Transmembrane</keyword>
<gene>
    <name evidence="2" type="ORF">NARC_10410</name>
</gene>
<keyword evidence="3" id="KW-1185">Reference proteome</keyword>
<dbReference type="AlphaFoldDB" id="A0A557SZH4"/>
<evidence type="ECO:0000313" key="2">
    <source>
        <dbReference type="EMBL" id="TVP42004.1"/>
    </source>
</evidence>
<keyword evidence="1" id="KW-0472">Membrane</keyword>